<dbReference type="GO" id="GO:0003964">
    <property type="term" value="F:RNA-directed DNA polymerase activity"/>
    <property type="evidence" value="ECO:0007669"/>
    <property type="project" value="UniProtKB-KW"/>
</dbReference>
<dbReference type="InterPro" id="IPR043128">
    <property type="entry name" value="Rev_trsase/Diguanyl_cyclase"/>
</dbReference>
<dbReference type="InterPro" id="IPR043502">
    <property type="entry name" value="DNA/RNA_pol_sf"/>
</dbReference>
<dbReference type="SUPFAM" id="SSF56672">
    <property type="entry name" value="DNA/RNA polymerases"/>
    <property type="match status" value="1"/>
</dbReference>
<evidence type="ECO:0000259" key="1">
    <source>
        <dbReference type="PROSITE" id="PS50878"/>
    </source>
</evidence>
<dbReference type="RefSeq" id="WP_142742706.1">
    <property type="nucleotide sequence ID" value="NZ_CP038228.1"/>
</dbReference>
<dbReference type="EMBL" id="CP038228">
    <property type="protein sequence ID" value="QDI04840.1"/>
    <property type="molecule type" value="Genomic_DNA"/>
</dbReference>
<organism evidence="2 3">
    <name type="scientific">Xanthomonas cerealis pv. cerealis</name>
    <dbReference type="NCBI Taxonomy" id="152263"/>
    <lineage>
        <taxon>Bacteria</taxon>
        <taxon>Pseudomonadati</taxon>
        <taxon>Pseudomonadota</taxon>
        <taxon>Gammaproteobacteria</taxon>
        <taxon>Lysobacterales</taxon>
        <taxon>Lysobacteraceae</taxon>
        <taxon>Xanthomonas</taxon>
        <taxon>Xanthomonas translucens group</taxon>
        <taxon>Xanthomonas cerealis</taxon>
    </lineage>
</organism>
<name>A0A514EFN2_9XANT</name>
<keyword evidence="3" id="KW-1185">Reference proteome</keyword>
<evidence type="ECO:0000313" key="2">
    <source>
        <dbReference type="EMBL" id="QDI04840.1"/>
    </source>
</evidence>
<dbReference type="Pfam" id="PF00078">
    <property type="entry name" value="RVT_1"/>
    <property type="match status" value="1"/>
</dbReference>
<dbReference type="PROSITE" id="PS50878">
    <property type="entry name" value="RT_POL"/>
    <property type="match status" value="1"/>
</dbReference>
<dbReference type="Proteomes" id="UP000319349">
    <property type="component" value="Chromosome"/>
</dbReference>
<dbReference type="AlphaFoldDB" id="A0A514EFN2"/>
<proteinExistence type="predicted"/>
<gene>
    <name evidence="2" type="ORF">E4A48_15125</name>
</gene>
<dbReference type="CDD" id="cd01646">
    <property type="entry name" value="RT_Bac_retron_I"/>
    <property type="match status" value="1"/>
</dbReference>
<sequence length="440" mass="49922">MTAPTQEFTAKNLGWMRRHRRQFGLSADEGKVPRTRADWEVFLAELERNLSDEKFSFDRVKVAKVKKGRKFRQIASTKSLNEVLVLRRINENIRRAYGIKNPNRSALVSTIRQAIQESTQKSILRVDIKSCFESIPKSVMLRRLVADGVVSFQTVSLLSRLFLTLEAQAGYESRKGLPRGLAISSTLAEIYLSDLEREIRSLPGVYLVARYVDDIVVISSEIRSDLFAKVRSVVRTSRLKLNVSKTNHITVACDCSAGCNHGVFCPCIKRCECKLETCFMEYLGYSFQFNSRNAISGANVVKVLLSNQKIKKIKSRIFISSRAYAKTGNFELYLKRLNYIVGNLQLISESGNRGLSTGLAYTHSEYSLAREQDASEGGSLTSLNDFLHGSIRFSLKLRPQPPSLAKQAFKYDFLCGYFSRRRVKLSRDEIGIITECWRNV</sequence>
<feature type="domain" description="Reverse transcriptase" evidence="1">
    <location>
        <begin position="44"/>
        <end position="287"/>
    </location>
</feature>
<dbReference type="Gene3D" id="3.10.10.10">
    <property type="entry name" value="HIV Type 1 Reverse Transcriptase, subunit A, domain 1"/>
    <property type="match status" value="1"/>
</dbReference>
<protein>
    <submittedName>
        <fullName evidence="2">RNA-directed DNA polymerase</fullName>
    </submittedName>
</protein>
<evidence type="ECO:0000313" key="3">
    <source>
        <dbReference type="Proteomes" id="UP000319349"/>
    </source>
</evidence>
<reference evidence="2 3" key="1">
    <citation type="submission" date="2019-03" db="EMBL/GenBank/DDBJ databases">
        <title>Tal1 in Xanthomonas translucens pv. cerealis Contributes to Virulence in Bacterial Leaf Streak of Wheat.</title>
        <authorList>
            <person name="Shah S.M.A."/>
            <person name="Haq F."/>
            <person name="Ma W."/>
            <person name="Xu X."/>
            <person name="Wang S."/>
            <person name="Xu Z."/>
            <person name="Zou L."/>
            <person name="Zhu B."/>
            <person name="Chen G."/>
        </authorList>
    </citation>
    <scope>NUCLEOTIDE SEQUENCE [LARGE SCALE GENOMIC DNA]</scope>
    <source>
        <strain evidence="2 3">01</strain>
    </source>
</reference>
<dbReference type="Gene3D" id="3.30.70.270">
    <property type="match status" value="1"/>
</dbReference>
<dbReference type="NCBIfam" id="NF041747">
    <property type="entry name" value="Drt3a"/>
    <property type="match status" value="1"/>
</dbReference>
<dbReference type="InterPro" id="IPR000477">
    <property type="entry name" value="RT_dom"/>
</dbReference>
<keyword evidence="2" id="KW-0548">Nucleotidyltransferase</keyword>
<accession>A0A514EFN2</accession>
<keyword evidence="2" id="KW-0695">RNA-directed DNA polymerase</keyword>
<keyword evidence="2" id="KW-0808">Transferase</keyword>